<comment type="caution">
    <text evidence="14">The sequence shown here is derived from an EMBL/GenBank/DDBJ whole genome shotgun (WGS) entry which is preliminary data.</text>
</comment>
<reference evidence="14 15" key="1">
    <citation type="submission" date="2019-12" db="EMBL/GenBank/DDBJ databases">
        <authorList>
            <person name="Huq M.A."/>
        </authorList>
    </citation>
    <scope>NUCLEOTIDE SEQUENCE [LARGE SCALE GENOMIC DNA]</scope>
    <source>
        <strain evidence="14 15">MAH-34</strain>
    </source>
</reference>
<dbReference type="SUPFAM" id="SSF55874">
    <property type="entry name" value="ATPase domain of HSP90 chaperone/DNA topoisomerase II/histidine kinase"/>
    <property type="match status" value="1"/>
</dbReference>
<proteinExistence type="predicted"/>
<dbReference type="Pfam" id="PF02518">
    <property type="entry name" value="HATPase_c"/>
    <property type="match status" value="1"/>
</dbReference>
<keyword evidence="8" id="KW-0067">ATP-binding</keyword>
<dbReference type="EMBL" id="WSEM01000009">
    <property type="protein sequence ID" value="MVQ35328.1"/>
    <property type="molecule type" value="Genomic_DNA"/>
</dbReference>
<protein>
    <submittedName>
        <fullName evidence="14">HAMP domain-containing protein</fullName>
    </submittedName>
</protein>
<evidence type="ECO:0000256" key="12">
    <source>
        <dbReference type="SAM" id="Phobius"/>
    </source>
</evidence>
<evidence type="ECO:0000256" key="10">
    <source>
        <dbReference type="ARBA" id="ARBA00023012"/>
    </source>
</evidence>
<keyword evidence="15" id="KW-1185">Reference proteome</keyword>
<keyword evidence="2" id="KW-1003">Cell membrane</keyword>
<evidence type="ECO:0000256" key="11">
    <source>
        <dbReference type="ARBA" id="ARBA00023136"/>
    </source>
</evidence>
<evidence type="ECO:0000256" key="5">
    <source>
        <dbReference type="ARBA" id="ARBA00022692"/>
    </source>
</evidence>
<dbReference type="InterPro" id="IPR010559">
    <property type="entry name" value="Sig_transdc_His_kin_internal"/>
</dbReference>
<evidence type="ECO:0000256" key="8">
    <source>
        <dbReference type="ARBA" id="ARBA00022840"/>
    </source>
</evidence>
<dbReference type="PROSITE" id="PS50885">
    <property type="entry name" value="HAMP"/>
    <property type="match status" value="1"/>
</dbReference>
<dbReference type="CDD" id="cd06225">
    <property type="entry name" value="HAMP"/>
    <property type="match status" value="1"/>
</dbReference>
<keyword evidence="5 12" id="KW-0812">Transmembrane</keyword>
<keyword evidence="6" id="KW-0547">Nucleotide-binding</keyword>
<evidence type="ECO:0000256" key="9">
    <source>
        <dbReference type="ARBA" id="ARBA00022989"/>
    </source>
</evidence>
<keyword evidence="9 12" id="KW-1133">Transmembrane helix</keyword>
<comment type="subcellular location">
    <subcellularLocation>
        <location evidence="1">Cell membrane</location>
        <topology evidence="1">Multi-pass membrane protein</topology>
    </subcellularLocation>
</comment>
<evidence type="ECO:0000256" key="3">
    <source>
        <dbReference type="ARBA" id="ARBA00022553"/>
    </source>
</evidence>
<dbReference type="Gene3D" id="3.30.565.10">
    <property type="entry name" value="Histidine kinase-like ATPase, C-terminal domain"/>
    <property type="match status" value="1"/>
</dbReference>
<evidence type="ECO:0000256" key="2">
    <source>
        <dbReference type="ARBA" id="ARBA00022475"/>
    </source>
</evidence>
<evidence type="ECO:0000313" key="14">
    <source>
        <dbReference type="EMBL" id="MVQ35328.1"/>
    </source>
</evidence>
<keyword evidence="3" id="KW-0597">Phosphoprotein</keyword>
<dbReference type="Gene3D" id="6.10.340.10">
    <property type="match status" value="1"/>
</dbReference>
<dbReference type="PANTHER" id="PTHR34220:SF11">
    <property type="entry name" value="SENSOR PROTEIN KINASE HPTS"/>
    <property type="match status" value="1"/>
</dbReference>
<keyword evidence="4" id="KW-0808">Transferase</keyword>
<dbReference type="Proteomes" id="UP000467637">
    <property type="component" value="Unassembled WGS sequence"/>
</dbReference>
<feature type="transmembrane region" description="Helical" evidence="12">
    <location>
        <begin position="319"/>
        <end position="341"/>
    </location>
</feature>
<evidence type="ECO:0000256" key="1">
    <source>
        <dbReference type="ARBA" id="ARBA00004651"/>
    </source>
</evidence>
<dbReference type="SUPFAM" id="SSF158472">
    <property type="entry name" value="HAMP domain-like"/>
    <property type="match status" value="1"/>
</dbReference>
<evidence type="ECO:0000256" key="6">
    <source>
        <dbReference type="ARBA" id="ARBA00022741"/>
    </source>
</evidence>
<dbReference type="InterPro" id="IPR036890">
    <property type="entry name" value="HATPase_C_sf"/>
</dbReference>
<organism evidence="14 15">
    <name type="scientific">Paenibacillus anseongense</name>
    <dbReference type="NCBI Taxonomy" id="2682845"/>
    <lineage>
        <taxon>Bacteria</taxon>
        <taxon>Bacillati</taxon>
        <taxon>Bacillota</taxon>
        <taxon>Bacilli</taxon>
        <taxon>Bacillales</taxon>
        <taxon>Paenibacillaceae</taxon>
        <taxon>Paenibacillus</taxon>
    </lineage>
</organism>
<evidence type="ECO:0000259" key="13">
    <source>
        <dbReference type="PROSITE" id="PS50885"/>
    </source>
</evidence>
<evidence type="ECO:0000256" key="7">
    <source>
        <dbReference type="ARBA" id="ARBA00022777"/>
    </source>
</evidence>
<dbReference type="InterPro" id="IPR003594">
    <property type="entry name" value="HATPase_dom"/>
</dbReference>
<gene>
    <name evidence="14" type="ORF">GON05_11745</name>
</gene>
<keyword evidence="7" id="KW-0418">Kinase</keyword>
<dbReference type="InterPro" id="IPR003660">
    <property type="entry name" value="HAMP_dom"/>
</dbReference>
<keyword evidence="10" id="KW-0902">Two-component regulatory system</keyword>
<dbReference type="InterPro" id="IPR050640">
    <property type="entry name" value="Bact_2-comp_sensor_kinase"/>
</dbReference>
<feature type="transmembrane region" description="Helical" evidence="12">
    <location>
        <begin position="34"/>
        <end position="54"/>
    </location>
</feature>
<name>A0ABW9U5L9_9BACL</name>
<dbReference type="SMART" id="SM00304">
    <property type="entry name" value="HAMP"/>
    <property type="match status" value="1"/>
</dbReference>
<evidence type="ECO:0000256" key="4">
    <source>
        <dbReference type="ARBA" id="ARBA00022679"/>
    </source>
</evidence>
<dbReference type="PANTHER" id="PTHR34220">
    <property type="entry name" value="SENSOR HISTIDINE KINASE YPDA"/>
    <property type="match status" value="1"/>
</dbReference>
<sequence length="628" mass="72397">MGESQCLLLREEETAMMKHTNVLQYINQHFKVKLILSLSVIITICSLVTGYISYKMNLNLFESEISKQYLKTSEQTIEQIGSKIQDIYRITDFVIFNSYVERIVQNMHAEPAAGESVEYRNFMLERNLENVLLPLKNETTHIRAVYIVDLQGYNMYFSQANPSIQLQFPDFYEQVKKGMTNTSAEIVWQRMNIPDFYEPTGEKSSLVAARWLKSTEQQTVYGMLILIIDEQYFGSLLDPLMAGQTAGAYIYDKYDRLLYSREPEGSPVFDPAPGKGPGSFIEHRDGNDYLFVKSVYEPRSFKLVSGISLNDIKAKGRKVYHLALAFGLVSIVLMAVSVSFFSGKMLKPLHVLVRAMQRVREGNLRTVLPRTSNDEFAFLTDSFNKMVADIQSLIQEVYVSKLSEQEAELKALQAQLNPHFLHNALNSIYWKIMLLYDDEETAALVTSLSDLLRYSLAPVSTSSTLRDELAQIRNYIRIQEARHGDELHVSIEAPEELLSCRMQRLLLQPLVENVFVHAFMDQTASKRLAIRVSRRETEIWVEIEDNGYGISPEMIHQLLDDRTLYDERGERERLGVRNVLRRIYLVHGESYGMDIRRLRQGTLIQIKLPYEMEYTEERRMVPDAHSAS</sequence>
<dbReference type="Pfam" id="PF06580">
    <property type="entry name" value="His_kinase"/>
    <property type="match status" value="1"/>
</dbReference>
<keyword evidence="11 12" id="KW-0472">Membrane</keyword>
<accession>A0ABW9U5L9</accession>
<dbReference type="RefSeq" id="WP_157319343.1">
    <property type="nucleotide sequence ID" value="NZ_WSEM01000009.1"/>
</dbReference>
<evidence type="ECO:0000313" key="15">
    <source>
        <dbReference type="Proteomes" id="UP000467637"/>
    </source>
</evidence>
<feature type="domain" description="HAMP" evidence="13">
    <location>
        <begin position="343"/>
        <end position="395"/>
    </location>
</feature>
<dbReference type="Pfam" id="PF00672">
    <property type="entry name" value="HAMP"/>
    <property type="match status" value="1"/>
</dbReference>